<sequence>MYIVTTECNGGREAHWTWWRQGECDKDSGGHEDGGILRVGELRRVCFPLDAKRKRQGSTAWNVSGARTHKKNGRQNPRASYFTVCQAVRGFYNITDKHLAKKNCAHQNGSAATSSVPADIIIRYIYYICVHIYTSTAPLLL</sequence>
<dbReference type="OrthoDB" id="10408088at2759"/>
<reference evidence="1 2" key="1">
    <citation type="submission" date="2019-08" db="EMBL/GenBank/DDBJ databases">
        <title>Whole genome of Aphis craccivora.</title>
        <authorList>
            <person name="Voronova N.V."/>
            <person name="Shulinski R.S."/>
            <person name="Bandarenka Y.V."/>
            <person name="Zhorov D.G."/>
            <person name="Warner D."/>
        </authorList>
    </citation>
    <scope>NUCLEOTIDE SEQUENCE [LARGE SCALE GENOMIC DNA]</scope>
    <source>
        <strain evidence="1">180601</strain>
        <tissue evidence="1">Whole Body</tissue>
    </source>
</reference>
<organism evidence="1 2">
    <name type="scientific">Aphis craccivora</name>
    <name type="common">Cowpea aphid</name>
    <dbReference type="NCBI Taxonomy" id="307492"/>
    <lineage>
        <taxon>Eukaryota</taxon>
        <taxon>Metazoa</taxon>
        <taxon>Ecdysozoa</taxon>
        <taxon>Arthropoda</taxon>
        <taxon>Hexapoda</taxon>
        <taxon>Insecta</taxon>
        <taxon>Pterygota</taxon>
        <taxon>Neoptera</taxon>
        <taxon>Paraneoptera</taxon>
        <taxon>Hemiptera</taxon>
        <taxon>Sternorrhyncha</taxon>
        <taxon>Aphidomorpha</taxon>
        <taxon>Aphidoidea</taxon>
        <taxon>Aphididae</taxon>
        <taxon>Aphidini</taxon>
        <taxon>Aphis</taxon>
        <taxon>Aphis</taxon>
    </lineage>
</organism>
<protein>
    <submittedName>
        <fullName evidence="1">Uncharacterized protein</fullName>
    </submittedName>
</protein>
<dbReference type="EMBL" id="VUJU01002168">
    <property type="protein sequence ID" value="KAF0762343.1"/>
    <property type="molecule type" value="Genomic_DNA"/>
</dbReference>
<accession>A0A6G0YWT9</accession>
<dbReference type="AlphaFoldDB" id="A0A6G0YWT9"/>
<proteinExistence type="predicted"/>
<name>A0A6G0YWT9_APHCR</name>
<keyword evidence="2" id="KW-1185">Reference proteome</keyword>
<gene>
    <name evidence="1" type="ORF">FWK35_00034363</name>
</gene>
<evidence type="ECO:0000313" key="2">
    <source>
        <dbReference type="Proteomes" id="UP000478052"/>
    </source>
</evidence>
<evidence type="ECO:0000313" key="1">
    <source>
        <dbReference type="EMBL" id="KAF0762343.1"/>
    </source>
</evidence>
<comment type="caution">
    <text evidence="1">The sequence shown here is derived from an EMBL/GenBank/DDBJ whole genome shotgun (WGS) entry which is preliminary data.</text>
</comment>
<dbReference type="Proteomes" id="UP000478052">
    <property type="component" value="Unassembled WGS sequence"/>
</dbReference>